<dbReference type="PIRSF" id="PIRSF000443">
    <property type="entry name" value="Homoser_Ac_trans"/>
    <property type="match status" value="1"/>
</dbReference>
<dbReference type="AlphaFoldDB" id="A0A0H4VPG3"/>
<accession>A0A0H4VPG3</accession>
<dbReference type="EC" id="2.3.1.31" evidence="2"/>
<dbReference type="Proteomes" id="UP000036458">
    <property type="component" value="Chromosome"/>
</dbReference>
<dbReference type="STRING" id="1379910.TH63_09585"/>
<dbReference type="PANTHER" id="PTHR32268:SF11">
    <property type="entry name" value="HOMOSERINE O-ACETYLTRANSFERASE"/>
    <property type="match status" value="1"/>
</dbReference>
<name>A0A0H4VPG3_9BACT</name>
<keyword evidence="6" id="KW-1185">Reference proteome</keyword>
<evidence type="ECO:0000313" key="5">
    <source>
        <dbReference type="EMBL" id="AKQ45837.1"/>
    </source>
</evidence>
<dbReference type="GO" id="GO:0004414">
    <property type="term" value="F:homoserine O-acetyltransferase activity"/>
    <property type="evidence" value="ECO:0007669"/>
    <property type="project" value="UniProtKB-UniRule"/>
</dbReference>
<dbReference type="RefSeq" id="WP_048920754.1">
    <property type="nucleotide sequence ID" value="NZ_CP010777.1"/>
</dbReference>
<reference evidence="5 6" key="1">
    <citation type="submission" date="2015-01" db="EMBL/GenBank/DDBJ databases">
        <title>Rufibacter sp./DG31D/ whole genome sequencing.</title>
        <authorList>
            <person name="Kim M.K."/>
            <person name="Srinivasan S."/>
            <person name="Lee J.-J."/>
        </authorList>
    </citation>
    <scope>NUCLEOTIDE SEQUENCE [LARGE SCALE GENOMIC DNA]</scope>
    <source>
        <strain evidence="5 6">DG31D</strain>
    </source>
</reference>
<dbReference type="UniPathway" id="UPA00051">
    <property type="reaction ID" value="UER00074"/>
</dbReference>
<feature type="binding site" evidence="2">
    <location>
        <position position="320"/>
    </location>
    <ligand>
        <name>substrate</name>
    </ligand>
</feature>
<keyword evidence="1 2" id="KW-0808">Transferase</keyword>
<evidence type="ECO:0000259" key="4">
    <source>
        <dbReference type="Pfam" id="PF00561"/>
    </source>
</evidence>
<evidence type="ECO:0000313" key="6">
    <source>
        <dbReference type="Proteomes" id="UP000036458"/>
    </source>
</evidence>
<keyword evidence="2" id="KW-0486">Methionine biosynthesis</keyword>
<feature type="active site" evidence="2 3">
    <location>
        <position position="290"/>
    </location>
</feature>
<dbReference type="GO" id="GO:0009086">
    <property type="term" value="P:methionine biosynthetic process"/>
    <property type="evidence" value="ECO:0007669"/>
    <property type="project" value="UniProtKB-UniRule"/>
</dbReference>
<feature type="active site" evidence="2 3">
    <location>
        <position position="319"/>
    </location>
</feature>
<dbReference type="InterPro" id="IPR029058">
    <property type="entry name" value="AB_hydrolase_fold"/>
</dbReference>
<comment type="subunit">
    <text evidence="2">Homodimer.</text>
</comment>
<comment type="function">
    <text evidence="2">Transfers an acetyl group from acetyl-CoA to L-homoserine, forming acetyl-L-homoserine.</text>
</comment>
<dbReference type="EMBL" id="CP010777">
    <property type="protein sequence ID" value="AKQ45837.1"/>
    <property type="molecule type" value="Genomic_DNA"/>
</dbReference>
<comment type="catalytic activity">
    <reaction evidence="2">
        <text>L-homoserine + acetyl-CoA = O-acetyl-L-homoserine + CoA</text>
        <dbReference type="Rhea" id="RHEA:13701"/>
        <dbReference type="ChEBI" id="CHEBI:57287"/>
        <dbReference type="ChEBI" id="CHEBI:57288"/>
        <dbReference type="ChEBI" id="CHEBI:57476"/>
        <dbReference type="ChEBI" id="CHEBI:57716"/>
        <dbReference type="EC" id="2.3.1.31"/>
    </reaction>
</comment>
<dbReference type="InterPro" id="IPR008220">
    <property type="entry name" value="HAT_MetX-like"/>
</dbReference>
<dbReference type="KEGG" id="ruf:TH63_09585"/>
<gene>
    <name evidence="2" type="primary">metXA</name>
    <name evidence="5" type="ORF">TH63_09585</name>
</gene>
<feature type="active site" description="Nucleophile" evidence="2 3">
    <location>
        <position position="136"/>
    </location>
</feature>
<keyword evidence="2" id="KW-0963">Cytoplasm</keyword>
<dbReference type="OrthoDB" id="9800754at2"/>
<comment type="similarity">
    <text evidence="2">Belongs to the AB hydrolase superfamily. MetX family.</text>
</comment>
<evidence type="ECO:0000256" key="2">
    <source>
        <dbReference type="HAMAP-Rule" id="MF_00296"/>
    </source>
</evidence>
<keyword evidence="2" id="KW-0012">Acyltransferase</keyword>
<dbReference type="PANTHER" id="PTHR32268">
    <property type="entry name" value="HOMOSERINE O-ACETYLTRANSFERASE"/>
    <property type="match status" value="1"/>
</dbReference>
<comment type="pathway">
    <text evidence="2">Amino-acid biosynthesis; L-methionine biosynthesis via de novo pathway; O-acetyl-L-homoserine from L-homoserine: step 1/1.</text>
</comment>
<dbReference type="PATRIC" id="fig|1379910.4.peg.2081"/>
<keyword evidence="2" id="KW-0028">Amino-acid biosynthesis</keyword>
<organism evidence="5 6">
    <name type="scientific">Rufibacter radiotolerans</name>
    <dbReference type="NCBI Taxonomy" id="1379910"/>
    <lineage>
        <taxon>Bacteria</taxon>
        <taxon>Pseudomonadati</taxon>
        <taxon>Bacteroidota</taxon>
        <taxon>Cytophagia</taxon>
        <taxon>Cytophagales</taxon>
        <taxon>Hymenobacteraceae</taxon>
        <taxon>Rufibacter</taxon>
    </lineage>
</organism>
<proteinExistence type="inferred from homology"/>
<dbReference type="SUPFAM" id="SSF53474">
    <property type="entry name" value="alpha/beta-Hydrolases"/>
    <property type="match status" value="1"/>
</dbReference>
<feature type="binding site" evidence="2">
    <location>
        <position position="202"/>
    </location>
    <ligand>
        <name>substrate</name>
    </ligand>
</feature>
<feature type="domain" description="AB hydrolase-1" evidence="4">
    <location>
        <begin position="41"/>
        <end position="325"/>
    </location>
</feature>
<dbReference type="Pfam" id="PF00561">
    <property type="entry name" value="Abhydrolase_1"/>
    <property type="match status" value="1"/>
</dbReference>
<dbReference type="InterPro" id="IPR000073">
    <property type="entry name" value="AB_hydrolase_1"/>
</dbReference>
<dbReference type="GO" id="GO:0005737">
    <property type="term" value="C:cytoplasm"/>
    <property type="evidence" value="ECO:0007669"/>
    <property type="project" value="UniProtKB-SubCell"/>
</dbReference>
<evidence type="ECO:0000256" key="3">
    <source>
        <dbReference type="PIRSR" id="PIRSR000443-1"/>
    </source>
</evidence>
<dbReference type="NCBIfam" id="TIGR01392">
    <property type="entry name" value="homoserO_Ac_trn"/>
    <property type="match status" value="1"/>
</dbReference>
<comment type="caution">
    <text evidence="2">Lacks conserved residue(s) required for the propagation of feature annotation.</text>
</comment>
<dbReference type="GO" id="GO:0009092">
    <property type="term" value="P:homoserine metabolic process"/>
    <property type="evidence" value="ECO:0007669"/>
    <property type="project" value="TreeGrafter"/>
</dbReference>
<dbReference type="Gene3D" id="3.40.50.1820">
    <property type="entry name" value="alpha/beta hydrolase"/>
    <property type="match status" value="1"/>
</dbReference>
<protein>
    <recommendedName>
        <fullName evidence="2">Homoserine O-acetyltransferase</fullName>
        <shortName evidence="2">HAT</shortName>
        <ecNumber evidence="2">2.3.1.31</ecNumber>
    </recommendedName>
    <alternativeName>
        <fullName evidence="2">Homoserine transacetylase</fullName>
        <shortName evidence="2">HTA</shortName>
    </alternativeName>
</protein>
<dbReference type="NCBIfam" id="NF001209">
    <property type="entry name" value="PRK00175.1"/>
    <property type="match status" value="1"/>
</dbReference>
<dbReference type="HAMAP" id="MF_00296">
    <property type="entry name" value="MetX_acyltransf"/>
    <property type="match status" value="1"/>
</dbReference>
<sequence>MLSGRVFTYTDEFLLESGRSLPGFQLFYTTWGTLNEDRSNVIWVCHAFTGNAFVKDWWEGLFGEGKTFDPTNHFIVCANSLGSCYGSTGPLSLNPDTGKPYYHAFPTLSVLDAVKAFDLLRQELGIEQIDVLVGGSLGGQQALEWAIENPEVTRRLVQVAANSRQTPWAIAFHETQRMAIEQDVTWQLDTDDAGLQGMRTARAIALLSYRTYKSYNQSQRDSSGDRKRHYRASTYQQYQGEKLAQRFNAFSYWQLTKMMDNHHVGRNRGGLEEALRRVQAETLVIGVDTDVLFPVNEQRFVARHISNATLQIINSEAGHDGFLLETAQISRALDTFLQKKQPRKTWIPTVF</sequence>
<comment type="subcellular location">
    <subcellularLocation>
        <location evidence="2">Cytoplasm</location>
    </subcellularLocation>
</comment>
<evidence type="ECO:0000256" key="1">
    <source>
        <dbReference type="ARBA" id="ARBA00022679"/>
    </source>
</evidence>